<reference evidence="12 13" key="1">
    <citation type="submission" date="2017-02" db="EMBL/GenBank/DDBJ databases">
        <title>Bacillus pseudomycoides isolate FSL K6-0042.</title>
        <authorList>
            <person name="Kovac J."/>
        </authorList>
    </citation>
    <scope>NUCLEOTIDE SEQUENCE [LARGE SCALE GENOMIC DNA]</scope>
    <source>
        <strain evidence="12 13">FSL K6-0042</strain>
    </source>
</reference>
<keyword evidence="12" id="KW-0808">Transferase</keyword>
<gene>
    <name evidence="9" type="primary">hisZ</name>
    <name evidence="12" type="ORF">BW425_14340</name>
</gene>
<dbReference type="AlphaFoldDB" id="A0A1Y3MCE6"/>
<dbReference type="EMBL" id="MWPX01000015">
    <property type="protein sequence ID" value="OUM48109.1"/>
    <property type="molecule type" value="Genomic_DNA"/>
</dbReference>
<dbReference type="PANTHER" id="PTHR43707">
    <property type="entry name" value="HISTIDYL-TRNA SYNTHETASE"/>
    <property type="match status" value="1"/>
</dbReference>
<dbReference type="GO" id="GO:0005737">
    <property type="term" value="C:cytoplasm"/>
    <property type="evidence" value="ECO:0007669"/>
    <property type="project" value="UniProtKB-SubCell"/>
</dbReference>
<dbReference type="HAMAP" id="MF_00125">
    <property type="entry name" value="HisZ"/>
    <property type="match status" value="1"/>
</dbReference>
<keyword evidence="6 9" id="KW-0028">Amino-acid biosynthesis</keyword>
<dbReference type="GO" id="GO:0000105">
    <property type="term" value="P:L-histidine biosynthetic process"/>
    <property type="evidence" value="ECO:0007669"/>
    <property type="project" value="UniProtKB-UniRule"/>
</dbReference>
<dbReference type="InterPro" id="IPR006195">
    <property type="entry name" value="aa-tRNA-synth_II"/>
</dbReference>
<dbReference type="InterPro" id="IPR004516">
    <property type="entry name" value="HisRS/HisZ"/>
</dbReference>
<evidence type="ECO:0000256" key="10">
    <source>
        <dbReference type="PIRSR" id="PIRSR001549-1"/>
    </source>
</evidence>
<dbReference type="Gene3D" id="3.30.930.10">
    <property type="entry name" value="Bira Bifunctional Protein, Domain 2"/>
    <property type="match status" value="1"/>
</dbReference>
<dbReference type="SUPFAM" id="SSF55681">
    <property type="entry name" value="Class II aaRS and biotin synthetases"/>
    <property type="match status" value="1"/>
</dbReference>
<evidence type="ECO:0000256" key="5">
    <source>
        <dbReference type="ARBA" id="ARBA00022490"/>
    </source>
</evidence>
<comment type="subunit">
    <text evidence="9">Heteromultimer composed of HisG and HisZ subunits.</text>
</comment>
<feature type="binding site" evidence="10">
    <location>
        <begin position="274"/>
        <end position="275"/>
    </location>
    <ligand>
        <name>L-histidine</name>
        <dbReference type="ChEBI" id="CHEBI:57595"/>
    </ligand>
</feature>
<dbReference type="PROSITE" id="PS50862">
    <property type="entry name" value="AA_TRNA_LIGASE_II"/>
    <property type="match status" value="1"/>
</dbReference>
<protein>
    <recommendedName>
        <fullName evidence="4 9">ATP phosphoribosyltransferase regulatory subunit</fullName>
    </recommendedName>
</protein>
<dbReference type="GO" id="GO:0004821">
    <property type="term" value="F:histidine-tRNA ligase activity"/>
    <property type="evidence" value="ECO:0007669"/>
    <property type="project" value="TreeGrafter"/>
</dbReference>
<evidence type="ECO:0000256" key="4">
    <source>
        <dbReference type="ARBA" id="ARBA00020397"/>
    </source>
</evidence>
<comment type="function">
    <text evidence="8 9">Required for the first step of histidine biosynthesis. May allow the feedback regulation of ATP phosphoribosyltransferase activity by histidine.</text>
</comment>
<dbReference type="InterPro" id="IPR004517">
    <property type="entry name" value="HisZ"/>
</dbReference>
<dbReference type="UniPathway" id="UPA00031">
    <property type="reaction ID" value="UER00006"/>
</dbReference>
<dbReference type="Proteomes" id="UP000195321">
    <property type="component" value="Unassembled WGS sequence"/>
</dbReference>
<feature type="binding site" evidence="10">
    <location>
        <position position="109"/>
    </location>
    <ligand>
        <name>L-histidine</name>
        <dbReference type="ChEBI" id="CHEBI:57595"/>
    </ligand>
</feature>
<evidence type="ECO:0000256" key="7">
    <source>
        <dbReference type="ARBA" id="ARBA00023102"/>
    </source>
</evidence>
<feature type="domain" description="Aminoacyl-transfer RNA synthetases class-II family profile" evidence="11">
    <location>
        <begin position="22"/>
        <end position="349"/>
    </location>
</feature>
<evidence type="ECO:0000256" key="9">
    <source>
        <dbReference type="HAMAP-Rule" id="MF_00125"/>
    </source>
</evidence>
<name>A0A1Y3MCE6_9BACI</name>
<comment type="subcellular location">
    <subcellularLocation>
        <location evidence="1 9">Cytoplasm</location>
    </subcellularLocation>
</comment>
<evidence type="ECO:0000256" key="2">
    <source>
        <dbReference type="ARBA" id="ARBA00004667"/>
    </source>
</evidence>
<dbReference type="PANTHER" id="PTHR43707:SF6">
    <property type="entry name" value="ATP PHOSPHORIBOSYLTRANSFERASE REGULATORY SUBUNIT"/>
    <property type="match status" value="1"/>
</dbReference>
<feature type="binding site" evidence="10">
    <location>
        <position position="127"/>
    </location>
    <ligand>
        <name>L-histidine</name>
        <dbReference type="ChEBI" id="CHEBI:57595"/>
    </ligand>
</feature>
<evidence type="ECO:0000259" key="11">
    <source>
        <dbReference type="PROSITE" id="PS50862"/>
    </source>
</evidence>
<dbReference type="PIRSF" id="PIRSF001549">
    <property type="entry name" value="His-tRNA_synth"/>
    <property type="match status" value="1"/>
</dbReference>
<dbReference type="GO" id="GO:0016757">
    <property type="term" value="F:glycosyltransferase activity"/>
    <property type="evidence" value="ECO:0007669"/>
    <property type="project" value="UniProtKB-KW"/>
</dbReference>
<comment type="pathway">
    <text evidence="2 9">Amino-acid biosynthesis; L-histidine biosynthesis; L-histidine from 5-phospho-alpha-D-ribose 1-diphosphate: step 1/9.</text>
</comment>
<dbReference type="CDD" id="cd00773">
    <property type="entry name" value="HisRS-like_core"/>
    <property type="match status" value="1"/>
</dbReference>
<feature type="binding site" evidence="10">
    <location>
        <begin position="81"/>
        <end position="83"/>
    </location>
    <ligand>
        <name>L-histidine</name>
        <dbReference type="ChEBI" id="CHEBI:57595"/>
    </ligand>
</feature>
<comment type="miscellaneous">
    <text evidence="9">This function is generally fulfilled by the C-terminal part of HisG, which is missing in some bacteria such as this one.</text>
</comment>
<dbReference type="GO" id="GO:0006427">
    <property type="term" value="P:histidyl-tRNA aminoacylation"/>
    <property type="evidence" value="ECO:0007669"/>
    <property type="project" value="TreeGrafter"/>
</dbReference>
<evidence type="ECO:0000256" key="8">
    <source>
        <dbReference type="ARBA" id="ARBA00025246"/>
    </source>
</evidence>
<proteinExistence type="inferred from homology"/>
<dbReference type="GO" id="GO:0140096">
    <property type="term" value="F:catalytic activity, acting on a protein"/>
    <property type="evidence" value="ECO:0007669"/>
    <property type="project" value="UniProtKB-ARBA"/>
</dbReference>
<evidence type="ECO:0000256" key="6">
    <source>
        <dbReference type="ARBA" id="ARBA00022605"/>
    </source>
</evidence>
<dbReference type="NCBIfam" id="TIGR00443">
    <property type="entry name" value="hisZ_biosyn_reg"/>
    <property type="match status" value="1"/>
</dbReference>
<evidence type="ECO:0000256" key="3">
    <source>
        <dbReference type="ARBA" id="ARBA00005539"/>
    </source>
</evidence>
<feature type="binding site" evidence="10">
    <location>
        <position position="123"/>
    </location>
    <ligand>
        <name>L-histidine</name>
        <dbReference type="ChEBI" id="CHEBI:57595"/>
    </ligand>
</feature>
<evidence type="ECO:0000313" key="13">
    <source>
        <dbReference type="Proteomes" id="UP000195321"/>
    </source>
</evidence>
<accession>A0A1Y3MCE6</accession>
<evidence type="ECO:0000256" key="1">
    <source>
        <dbReference type="ARBA" id="ARBA00004496"/>
    </source>
</evidence>
<sequence>MTKWKRANPDGTRDYVFEECTLIEEVEQKLRRTFLGRGYEEIRTPTIEFYDVFSFRNRPIDEEKMYKFFDQQGRIIVLRPDMTIPLARVIGTHGEEAPVKLTYSGNVFRANESLSGKYNEIIQTGIEIIGIDNIRAEIECIVSAIHALQAVGIQAFTIELGQVQLYKCIVKKLSFGEEEESLLRTYIESKNYAELSRFLQEKNLDRRDETVQLLERLPRLFGKLEVIEEAEKLASNYEMKQAIARVKEIYKTIEKLGYGSYISIDLGMIQHLHYYTGVIFRGYIYDVGGEIVRGGRYDELLGNFGEPMSAVGLAVQVNQIVRTLQEQQKQFKRKKLDMIIHYSLDRIAEAERLCGLLQKDGWKVELSMFENLQDTFQFAKKKGIIKVIEATGKALVEYVWKEKWVIQKEGETSCVTFKLR</sequence>
<organism evidence="12 13">
    <name type="scientific">Bacillus pseudomycoides</name>
    <dbReference type="NCBI Taxonomy" id="64104"/>
    <lineage>
        <taxon>Bacteria</taxon>
        <taxon>Bacillati</taxon>
        <taxon>Bacillota</taxon>
        <taxon>Bacilli</taxon>
        <taxon>Bacillales</taxon>
        <taxon>Bacillaceae</taxon>
        <taxon>Bacillus</taxon>
        <taxon>Bacillus cereus group</taxon>
    </lineage>
</organism>
<keyword evidence="12" id="KW-0328">Glycosyltransferase</keyword>
<dbReference type="InterPro" id="IPR041715">
    <property type="entry name" value="HisRS-like_core"/>
</dbReference>
<comment type="similarity">
    <text evidence="3 9">Belongs to the class-II aminoacyl-tRNA synthetase family. HisZ subfamily.</text>
</comment>
<keyword evidence="5 9" id="KW-0963">Cytoplasm</keyword>
<keyword evidence="7 9" id="KW-0368">Histidine biosynthesis</keyword>
<dbReference type="Pfam" id="PF13393">
    <property type="entry name" value="tRNA-synt_His"/>
    <property type="match status" value="1"/>
</dbReference>
<dbReference type="InterPro" id="IPR045864">
    <property type="entry name" value="aa-tRNA-synth_II/BPL/LPL"/>
</dbReference>
<evidence type="ECO:0000313" key="12">
    <source>
        <dbReference type="EMBL" id="OUM48109.1"/>
    </source>
</evidence>
<dbReference type="RefSeq" id="WP_016113999.1">
    <property type="nucleotide sequence ID" value="NZ_CP189809.1"/>
</dbReference>
<comment type="caution">
    <text evidence="12">The sequence shown here is derived from an EMBL/GenBank/DDBJ whole genome shotgun (WGS) entry which is preliminary data.</text>
</comment>